<accession>A0A1Y6M128</accession>
<organism evidence="1 2">
    <name type="scientific">Zymoseptoria tritici ST99CH_1A5</name>
    <dbReference type="NCBI Taxonomy" id="1276529"/>
    <lineage>
        <taxon>Eukaryota</taxon>
        <taxon>Fungi</taxon>
        <taxon>Dikarya</taxon>
        <taxon>Ascomycota</taxon>
        <taxon>Pezizomycotina</taxon>
        <taxon>Dothideomycetes</taxon>
        <taxon>Dothideomycetidae</taxon>
        <taxon>Mycosphaerellales</taxon>
        <taxon>Mycosphaerellaceae</taxon>
        <taxon>Zymoseptoria</taxon>
    </lineage>
</organism>
<sequence length="179" mass="19271">MFEASTSSFGKLNPPIFPSFKPVVLQRTDELEAQGDTICLLDELELVLDPSSKSAKSADSGAVTKSTETQITGTSTQAAQHADILLLALAPPTSFKATIEGPSTCIERATLLTDRLLSTFSKYTADKPSRLCTPYPSPGAQLRTRQTPDTLAPNVYQRLSVRSKGAADRIRPAPSLRSF</sequence>
<dbReference type="EMBL" id="LT882692">
    <property type="protein sequence ID" value="SMY30343.1"/>
    <property type="molecule type" value="Genomic_DNA"/>
</dbReference>
<reference evidence="1 2" key="1">
    <citation type="submission" date="2016-10" db="EMBL/GenBank/DDBJ databases">
        <authorList>
            <person name="Varghese N."/>
        </authorList>
    </citation>
    <scope>NUCLEOTIDE SEQUENCE [LARGE SCALE GENOMIC DNA]</scope>
</reference>
<dbReference type="AlphaFoldDB" id="A0A1Y6M128"/>
<proteinExistence type="predicted"/>
<dbReference type="Proteomes" id="UP000215453">
    <property type="component" value="Chromosome 17"/>
</dbReference>
<name>A0A1Y6M128_ZYMTR</name>
<protein>
    <submittedName>
        <fullName evidence="1">Uncharacterized protein</fullName>
    </submittedName>
</protein>
<evidence type="ECO:0000313" key="1">
    <source>
        <dbReference type="EMBL" id="SMY30343.1"/>
    </source>
</evidence>
<evidence type="ECO:0000313" key="2">
    <source>
        <dbReference type="Proteomes" id="UP000215453"/>
    </source>
</evidence>
<gene>
    <name evidence="1" type="ORF">ZT1A5_G11795</name>
</gene>